<keyword evidence="4" id="KW-1185">Reference proteome</keyword>
<evidence type="ECO:0000313" key="3">
    <source>
        <dbReference type="EMBL" id="QTR54319.1"/>
    </source>
</evidence>
<name>A0A975II24_9GAMM</name>
<dbReference type="Gene3D" id="1.10.150.20">
    <property type="entry name" value="5' to 3' exonuclease, C-terminal subdomain"/>
    <property type="match status" value="1"/>
</dbReference>
<dbReference type="RefSeq" id="WP_210219814.1">
    <property type="nucleotide sequence ID" value="NZ_CP072793.1"/>
</dbReference>
<proteinExistence type="predicted"/>
<evidence type="ECO:0000313" key="4">
    <source>
        <dbReference type="Proteomes" id="UP000672009"/>
    </source>
</evidence>
<feature type="transmembrane region" description="Helical" evidence="2">
    <location>
        <begin position="6"/>
        <end position="27"/>
    </location>
</feature>
<reference evidence="3" key="1">
    <citation type="submission" date="2021-04" db="EMBL/GenBank/DDBJ databases">
        <title>Genomics, taxonomy and metabolism of representatives of sulfur bacteria of the genus Thiothrix: Thiothrix fructosivorans QT, Thiothrix unzii A1T and three new species, Thiothrix subterranea sp. nov., Thiothrix litoralis sp. nov. and 'Candidatus Thiothrix anitrata' sp. nov.</title>
        <authorList>
            <person name="Ravin N.V."/>
            <person name="Smolyakov D."/>
            <person name="Rudenko T.S."/>
            <person name="Mardanov A.V."/>
            <person name="Beletsky A.V."/>
            <person name="Markov N.D."/>
            <person name="Fomenkov A.I."/>
            <person name="Roberts R.J."/>
            <person name="Karnachuk O.V."/>
            <person name="Novikov A."/>
            <person name="Grabovich M.Y."/>
        </authorList>
    </citation>
    <scope>NUCLEOTIDE SEQUENCE</scope>
    <source>
        <strain evidence="3">A1</strain>
    </source>
</reference>
<dbReference type="AlphaFoldDB" id="A0A975II24"/>
<evidence type="ECO:0008006" key="5">
    <source>
        <dbReference type="Google" id="ProtNLM"/>
    </source>
</evidence>
<evidence type="ECO:0000256" key="2">
    <source>
        <dbReference type="SAM" id="Phobius"/>
    </source>
</evidence>
<dbReference type="Proteomes" id="UP000672009">
    <property type="component" value="Chromosome"/>
</dbReference>
<keyword evidence="2" id="KW-1133">Transmembrane helix</keyword>
<organism evidence="3 4">
    <name type="scientific">Thiothrix unzii</name>
    <dbReference type="NCBI Taxonomy" id="111769"/>
    <lineage>
        <taxon>Bacteria</taxon>
        <taxon>Pseudomonadati</taxon>
        <taxon>Pseudomonadota</taxon>
        <taxon>Gammaproteobacteria</taxon>
        <taxon>Thiotrichales</taxon>
        <taxon>Thiotrichaceae</taxon>
        <taxon>Thiothrix</taxon>
    </lineage>
</organism>
<keyword evidence="2" id="KW-0472">Membrane</keyword>
<dbReference type="KEGG" id="tun:J9260_04280"/>
<keyword evidence="2" id="KW-0812">Transmembrane</keyword>
<feature type="coiled-coil region" evidence="1">
    <location>
        <begin position="31"/>
        <end position="65"/>
    </location>
</feature>
<sequence>MSQLAGIFILGVLSGWLLEWIFVRLFVPNPNRKLETALQASRKEASALQQQNRELQAALTAAKAAPSAPSVEVVAPAAPETLETPAVAESVDAPMPVAETVVEASTAAEPAPTTAEQSDDDLTRLTGIGPKLAEAMKAAGICTYAQLTTMSVEDVSQALAGSNIRYNKASAESWAEQATLAAAGDWKGLKAHQAALKA</sequence>
<keyword evidence="1" id="KW-0175">Coiled coil</keyword>
<accession>A0A975II24</accession>
<dbReference type="EMBL" id="CP072793">
    <property type="protein sequence ID" value="QTR54319.1"/>
    <property type="molecule type" value="Genomic_DNA"/>
</dbReference>
<dbReference type="Pfam" id="PF14520">
    <property type="entry name" value="HHH_5"/>
    <property type="match status" value="1"/>
</dbReference>
<gene>
    <name evidence="3" type="ORF">J9260_04280</name>
</gene>
<protein>
    <recommendedName>
        <fullName evidence="5">50S ribosomal protein L21</fullName>
    </recommendedName>
</protein>
<evidence type="ECO:0000256" key="1">
    <source>
        <dbReference type="SAM" id="Coils"/>
    </source>
</evidence>